<evidence type="ECO:0000313" key="2">
    <source>
        <dbReference type="EMBL" id="BDI30175.1"/>
    </source>
</evidence>
<proteinExistence type="inferred from homology"/>
<name>A0A402D271_9BACT</name>
<dbReference type="Gene3D" id="2.20.25.10">
    <property type="match status" value="1"/>
</dbReference>
<dbReference type="AlphaFoldDB" id="A0A402D271"/>
<dbReference type="SUPFAM" id="SSF158997">
    <property type="entry name" value="Trm112p-like"/>
    <property type="match status" value="1"/>
</dbReference>
<protein>
    <recommendedName>
        <fullName evidence="1">UPF0434 protein CCAX7_22260</fullName>
    </recommendedName>
</protein>
<dbReference type="EMBL" id="AP025739">
    <property type="protein sequence ID" value="BDI30175.1"/>
    <property type="molecule type" value="Genomic_DNA"/>
</dbReference>
<dbReference type="PANTHER" id="PTHR33505:SF4">
    <property type="entry name" value="PROTEIN PREY, MITOCHONDRIAL"/>
    <property type="match status" value="1"/>
</dbReference>
<reference evidence="2 3" key="1">
    <citation type="journal article" date="2019" name="Int. J. Syst. Evol. Microbiol.">
        <title>Capsulimonas corticalis gen. nov., sp. nov., an aerobic capsulated bacterium, of a novel bacterial order, Capsulimonadales ord. nov., of the class Armatimonadia of the phylum Armatimonadetes.</title>
        <authorList>
            <person name="Li J."/>
            <person name="Kudo C."/>
            <person name="Tonouchi A."/>
        </authorList>
    </citation>
    <scope>NUCLEOTIDE SEQUENCE [LARGE SCALE GENOMIC DNA]</scope>
    <source>
        <strain evidence="2 3">AX-7</strain>
    </source>
</reference>
<comment type="similarity">
    <text evidence="1">Belongs to the UPF0434 family.</text>
</comment>
<evidence type="ECO:0000313" key="3">
    <source>
        <dbReference type="Proteomes" id="UP000287394"/>
    </source>
</evidence>
<dbReference type="PANTHER" id="PTHR33505">
    <property type="entry name" value="ZGC:162634"/>
    <property type="match status" value="1"/>
</dbReference>
<accession>A0A402D271</accession>
<keyword evidence="3" id="KW-1185">Reference proteome</keyword>
<dbReference type="Pfam" id="PF03966">
    <property type="entry name" value="Trm112p"/>
    <property type="match status" value="1"/>
</dbReference>
<dbReference type="InterPro" id="IPR005651">
    <property type="entry name" value="Trm112-like"/>
</dbReference>
<organism evidence="2 3">
    <name type="scientific">Capsulimonas corticalis</name>
    <dbReference type="NCBI Taxonomy" id="2219043"/>
    <lineage>
        <taxon>Bacteria</taxon>
        <taxon>Bacillati</taxon>
        <taxon>Armatimonadota</taxon>
        <taxon>Armatimonadia</taxon>
        <taxon>Capsulimonadales</taxon>
        <taxon>Capsulimonadaceae</taxon>
        <taxon>Capsulimonas</taxon>
    </lineage>
</organism>
<dbReference type="KEGG" id="ccot:CCAX7_22260"/>
<dbReference type="HAMAP" id="MF_01187">
    <property type="entry name" value="UPF0434"/>
    <property type="match status" value="1"/>
</dbReference>
<dbReference type="Proteomes" id="UP000287394">
    <property type="component" value="Chromosome"/>
</dbReference>
<sequence>MIGRREEQMVLDPKLLEILACPACDDRPPLRLEGETLVCDECHRVYPIHDGIPILLPDEALQPEQTDVNHQ</sequence>
<gene>
    <name evidence="2" type="ORF">CCAX7_22260</name>
</gene>
<evidence type="ECO:0000256" key="1">
    <source>
        <dbReference type="HAMAP-Rule" id="MF_01187"/>
    </source>
</evidence>